<dbReference type="SUPFAM" id="SSF47923">
    <property type="entry name" value="Ypt/Rab-GAP domain of gyp1p"/>
    <property type="match status" value="2"/>
</dbReference>
<reference evidence="4" key="1">
    <citation type="submission" date="2016-05" db="EMBL/GenBank/DDBJ databases">
        <title>Comparative genomics of biotechnologically important yeasts.</title>
        <authorList>
            <consortium name="DOE Joint Genome Institute"/>
            <person name="Riley R."/>
            <person name="Haridas S."/>
            <person name="Wolfe K.H."/>
            <person name="Lopes M.R."/>
            <person name="Hittinger C.T."/>
            <person name="Goker M."/>
            <person name="Salamov A."/>
            <person name="Wisecaver J."/>
            <person name="Long T.M."/>
            <person name="Aerts A.L."/>
            <person name="Barry K."/>
            <person name="Choi C."/>
            <person name="Clum A."/>
            <person name="Coughlan A.Y."/>
            <person name="Deshpande S."/>
            <person name="Douglass A.P."/>
            <person name="Hanson S.J."/>
            <person name="Klenk H.-P."/>
            <person name="Labutti K."/>
            <person name="Lapidus A."/>
            <person name="Lindquist E."/>
            <person name="Lipzen A."/>
            <person name="Meier-Kolthoff J.P."/>
            <person name="Ohm R.A."/>
            <person name="Otillar R.P."/>
            <person name="Pangilinan J."/>
            <person name="Peng Y."/>
            <person name="Rokas A."/>
            <person name="Rosa C.A."/>
            <person name="Scheuner C."/>
            <person name="Sibirny A.A."/>
            <person name="Slot J.C."/>
            <person name="Stielow J.B."/>
            <person name="Sun H."/>
            <person name="Kurtzman C.P."/>
            <person name="Blackwell M."/>
            <person name="Grigoriev I.V."/>
            <person name="Jeffries T.W."/>
        </authorList>
    </citation>
    <scope>NUCLEOTIDE SEQUENCE [LARGE SCALE GENOMIC DNA]</scope>
    <source>
        <strain evidence="4">NRRL Y-2460</strain>
    </source>
</reference>
<dbReference type="PROSITE" id="PS50086">
    <property type="entry name" value="TBC_RABGAP"/>
    <property type="match status" value="1"/>
</dbReference>
<dbReference type="GO" id="GO:0005096">
    <property type="term" value="F:GTPase activator activity"/>
    <property type="evidence" value="ECO:0007669"/>
    <property type="project" value="UniProtKB-KW"/>
</dbReference>
<dbReference type="PANTHER" id="PTHR20913:SF7">
    <property type="entry name" value="RE60063P"/>
    <property type="match status" value="1"/>
</dbReference>
<accession>A0A1E4TS94</accession>
<keyword evidence="4" id="KW-1185">Reference proteome</keyword>
<proteinExistence type="predicted"/>
<dbReference type="Proteomes" id="UP000094236">
    <property type="component" value="Unassembled WGS sequence"/>
</dbReference>
<dbReference type="Gene3D" id="1.10.472.80">
    <property type="entry name" value="Ypt/Rab-GAP domain of gyp1p, domain 3"/>
    <property type="match status" value="1"/>
</dbReference>
<sequence>MSASIHREWVQMELGDMGKSIFNDLPLSEDRAELKKSSIETALAFEDYQLLTSLIKTREGLLTVELRRKIWPILMGIKDINAINHVNLETNRQVDYKTLPKHKDEDQLKLDVDRSFVFYPREKSDFEISILREKLMILVTKILRFNPLLNYYQGYHDIASIFLLVFKDENQSFNALEFFTLFSLRDFMLPTIDSSVDHLRLIPDLLSKIDYKFSKLIDSLDPFYSLSSIITLYAHNFTRFQDVCLLWDFIMVENSIVVSVYFYSSVLIYYKEQILDDLMELSGCSDEKDLISEKFLMNNKDIIHSILSGVVSKNLNRENCQSQFFEILQLTLGYLNKFPPSKLNTFNNDISSNSVLKTSSIYVPNLSFEQIESKTKFYTYPFLKKLFKEQVKENQQKQADEKLMKSFSGPSMPSQRLYFLSKFLSSSYHQKGTNRNSKSIKVRNKNFQLSTFIFRLSFTIGIGIILKYYFDQHEINFSSNDNFFVIGFQSMNKALRNNGFNLTGFSLLDVKNCVYRFIK</sequence>
<dbReference type="Gene3D" id="1.10.8.1310">
    <property type="match status" value="1"/>
</dbReference>
<dbReference type="SMART" id="SM00164">
    <property type="entry name" value="TBC"/>
    <property type="match status" value="1"/>
</dbReference>
<gene>
    <name evidence="3" type="ORF">PACTADRAFT_34347</name>
</gene>
<evidence type="ECO:0000259" key="2">
    <source>
        <dbReference type="PROSITE" id="PS50086"/>
    </source>
</evidence>
<dbReference type="EMBL" id="KV454015">
    <property type="protein sequence ID" value="ODV94594.1"/>
    <property type="molecule type" value="Genomic_DNA"/>
</dbReference>
<dbReference type="InterPro" id="IPR045913">
    <property type="entry name" value="TBC20/Gyp8-like"/>
</dbReference>
<evidence type="ECO:0000313" key="3">
    <source>
        <dbReference type="EMBL" id="ODV94594.1"/>
    </source>
</evidence>
<dbReference type="STRING" id="669874.A0A1E4TS94"/>
<name>A0A1E4TS94_PACTA</name>
<keyword evidence="1" id="KW-0343">GTPase activation</keyword>
<dbReference type="InterPro" id="IPR000195">
    <property type="entry name" value="Rab-GAP-TBC_dom"/>
</dbReference>
<organism evidence="3 4">
    <name type="scientific">Pachysolen tannophilus NRRL Y-2460</name>
    <dbReference type="NCBI Taxonomy" id="669874"/>
    <lineage>
        <taxon>Eukaryota</taxon>
        <taxon>Fungi</taxon>
        <taxon>Dikarya</taxon>
        <taxon>Ascomycota</taxon>
        <taxon>Saccharomycotina</taxon>
        <taxon>Pichiomycetes</taxon>
        <taxon>Pachysolenaceae</taxon>
        <taxon>Pachysolen</taxon>
    </lineage>
</organism>
<dbReference type="GO" id="GO:0006888">
    <property type="term" value="P:endoplasmic reticulum to Golgi vesicle-mediated transport"/>
    <property type="evidence" value="ECO:0007669"/>
    <property type="project" value="TreeGrafter"/>
</dbReference>
<evidence type="ECO:0000313" key="4">
    <source>
        <dbReference type="Proteomes" id="UP000094236"/>
    </source>
</evidence>
<protein>
    <recommendedName>
        <fullName evidence="2">Rab-GAP TBC domain-containing protein</fullName>
    </recommendedName>
</protein>
<dbReference type="InterPro" id="IPR035969">
    <property type="entry name" value="Rab-GAP_TBC_sf"/>
</dbReference>
<feature type="domain" description="Rab-GAP TBC" evidence="2">
    <location>
        <begin position="61"/>
        <end position="254"/>
    </location>
</feature>
<dbReference type="Pfam" id="PF00566">
    <property type="entry name" value="RabGAP-TBC"/>
    <property type="match status" value="1"/>
</dbReference>
<dbReference type="GO" id="GO:0005789">
    <property type="term" value="C:endoplasmic reticulum membrane"/>
    <property type="evidence" value="ECO:0007669"/>
    <property type="project" value="TreeGrafter"/>
</dbReference>
<dbReference type="OrthoDB" id="206700at2759"/>
<dbReference type="PANTHER" id="PTHR20913">
    <property type="entry name" value="TBC1 DOMAIN FAMILY MEMBER 20/GTPASE"/>
    <property type="match status" value="1"/>
</dbReference>
<evidence type="ECO:0000256" key="1">
    <source>
        <dbReference type="ARBA" id="ARBA00022468"/>
    </source>
</evidence>
<dbReference type="AlphaFoldDB" id="A0A1E4TS94"/>